<reference evidence="2 4" key="3">
    <citation type="submission" date="2019-06" db="EMBL/GenBank/DDBJ databases">
        <authorList>
            <person name="Bower L."/>
            <person name="Leinonen R."/>
        </authorList>
    </citation>
    <scope>NUCLEOTIDE SEQUENCE [LARGE SCALE GENOMIC DNA]</scope>
</reference>
<evidence type="ECO:0000313" key="2">
    <source>
        <dbReference type="EMBL" id="VUE36185.1"/>
    </source>
</evidence>
<dbReference type="KEGG" id="vg:40100557"/>
<dbReference type="RefSeq" id="YP_009623749.1">
    <property type="nucleotide sequence ID" value="NC_042116.1"/>
</dbReference>
<dbReference type="EMBL" id="LR596615">
    <property type="protein sequence ID" value="VUE36185.1"/>
    <property type="molecule type" value="Genomic_DNA"/>
</dbReference>
<keyword evidence="3" id="KW-1185">Reference proteome</keyword>
<accession>A0A2C9CXD9</accession>
<dbReference type="GeneID" id="40100557"/>
<evidence type="ECO:0000313" key="4">
    <source>
        <dbReference type="Proteomes" id="UP000317227"/>
    </source>
</evidence>
<dbReference type="Proteomes" id="UP000317227">
    <property type="component" value="Segment"/>
</dbReference>
<gene>
    <name evidence="1" type="primary">g139</name>
</gene>
<organism evidence="1 3">
    <name type="scientific">Yersinia phage fHe-Yen9-04</name>
    <dbReference type="NCBI Taxonomy" id="2052742"/>
    <lineage>
        <taxon>Viruses</taxon>
        <taxon>Duplodnaviria</taxon>
        <taxon>Heunggongvirae</taxon>
        <taxon>Uroviricota</taxon>
        <taxon>Caudoviricetes</taxon>
        <taxon>Eneladusvirus</taxon>
        <taxon>Eneladusvirus Yen904</taxon>
    </lineage>
</organism>
<evidence type="ECO:0000313" key="1">
    <source>
        <dbReference type="EMBL" id="SOK58416.1"/>
    </source>
</evidence>
<dbReference type="EMBL" id="LT960551">
    <property type="protein sequence ID" value="SOK58416.1"/>
    <property type="molecule type" value="Genomic_DNA"/>
</dbReference>
<proteinExistence type="predicted"/>
<name>A0A2C9CXD9_9CAUD</name>
<dbReference type="Proteomes" id="UP000240931">
    <property type="component" value="Segment"/>
</dbReference>
<dbReference type="OrthoDB" id="3894at10239"/>
<protein>
    <submittedName>
        <fullName evidence="1">Phage minor tail protein</fullName>
    </submittedName>
</protein>
<evidence type="ECO:0000313" key="3">
    <source>
        <dbReference type="Proteomes" id="UP000240931"/>
    </source>
</evidence>
<reference evidence="3" key="1">
    <citation type="submission" date="2017-10" db="EMBL/GenBank/DDBJ databases">
        <authorList>
            <person name="Skurnik M."/>
        </authorList>
    </citation>
    <scope>NUCLEOTIDE SEQUENCE [LARGE SCALE GENOMIC DNA]</scope>
</reference>
<sequence length="946" mass="102310">MTKKIIGNLDVTNNIKVKGNNIARSINDIQADVDGNVDINMFTKFEVDSIIGALPLTRLGTLDYLPLSVSGSYEGATNNHNYKIYPSVMESNGTLVFLRPGTDGGTKGYYYSYWSNARESTNVNIVNTTWKYNPSILGSAAANEFIRSDQNVLFAKLTDGVNNPYMLILTNGTMNQAQHNGVKIPTSSFRGTPLYAFMGNTKIYIVCLSNMGGNLLYNGALEFYLYSINTSDVNAGVTTSLVDLTATNWSTTTIFDPFWTGATQTFTSTGIQVAPTTIEYVNNGVPNDNPAFIYCDSSIDRLHSPFLNGEIQGSISATEDPLNDGKIRISMFGDARFSSTRISAISYDWAFSVDCNVNTKTAKTDQGATSTLDGAFPIAVHETSTAITATSMTGLSRNKVTGLTPRISLESLTQIVLKDGMCFSVGSSSIQHTYYRISRSSIQNYTNKYNDEIIRNRNTATPLINLNVKVINPTYGSAVGQNILAPQPLTRTKMLVDCAGTNNGTYFGKSKVASTFGTDGYVYKSLTAGTISGFAPTTNRDYVGSDDKFICPISYVPTLASGNPVQVLGTSFVEDYKLSGFSTMNTTNYSTTGTITIENSLLVSIKNAAITLALGSTVGATIVRSKIVLYQVPSAIFQSIAFIYACSNTTVYSIPVTVDLTTTGSAITAATNIKLIDTFNGGYFTTVQNILSISNINWNTQPGLTIYDADDFVYISIGVPLGLSDSSFTFFNMMTICGNINTRQVMTASVTNDYVKMVRSTTLSDQGSGKQFGVVPGVGFGLYDFNTNTDVQTKLIFTPTGTNLNHYLGNTPYVVAPKVVLSQQVAQNWNVYFTQEVPLMMSGKYFKMAPTIIDLTSVVANPSNKTFYISVIMKLGVPQYVISLSLTEDSNTQLAFGNITTNATGIATISTAKVSRLGTYRPATTNYQHAIPVSTGLPTGSGTRWQ</sequence>
<reference evidence="1" key="2">
    <citation type="submission" date="2017-10" db="EMBL/GenBank/DDBJ databases">
        <authorList>
            <person name="Banno H."/>
            <person name="Chua N.-H."/>
        </authorList>
    </citation>
    <scope>NUCLEOTIDE SEQUENCE [LARGE SCALE GENOMIC DNA]</scope>
</reference>